<evidence type="ECO:0000313" key="2">
    <source>
        <dbReference type="Proteomes" id="UP001153069"/>
    </source>
</evidence>
<name>A0A9N8ES32_9STRA</name>
<dbReference type="EMBL" id="CAICTM010001441">
    <property type="protein sequence ID" value="CAB9523670.1"/>
    <property type="molecule type" value="Genomic_DNA"/>
</dbReference>
<reference evidence="1" key="1">
    <citation type="submission" date="2020-06" db="EMBL/GenBank/DDBJ databases">
        <authorList>
            <consortium name="Plant Systems Biology data submission"/>
        </authorList>
    </citation>
    <scope>NUCLEOTIDE SEQUENCE</scope>
    <source>
        <strain evidence="1">D6</strain>
    </source>
</reference>
<sequence length="211" mass="23505">MLEGKMASAITSNMTAWLIPLFLMLIRISLIASFSPIVRRPIVTVADVGGISRNEKGATTIFGGCRLSRLKPLSAHVHVSAACQLHRKKQSEQLYRYYSTTALQAKPKRGSVVDSYRTVSVNCAKCQARLFRYKKKNGTKSNLVKCYIERIAEDSAGVLENARAELQDDMMFPQDYAWQCPSCQSQFARTAQIHGLPALKMVGGKIKMTKK</sequence>
<dbReference type="OrthoDB" id="193700at2759"/>
<dbReference type="Proteomes" id="UP001153069">
    <property type="component" value="Unassembled WGS sequence"/>
</dbReference>
<keyword evidence="2" id="KW-1185">Reference proteome</keyword>
<comment type="caution">
    <text evidence="1">The sequence shown here is derived from an EMBL/GenBank/DDBJ whole genome shotgun (WGS) entry which is preliminary data.</text>
</comment>
<organism evidence="1 2">
    <name type="scientific">Seminavis robusta</name>
    <dbReference type="NCBI Taxonomy" id="568900"/>
    <lineage>
        <taxon>Eukaryota</taxon>
        <taxon>Sar</taxon>
        <taxon>Stramenopiles</taxon>
        <taxon>Ochrophyta</taxon>
        <taxon>Bacillariophyta</taxon>
        <taxon>Bacillariophyceae</taxon>
        <taxon>Bacillariophycidae</taxon>
        <taxon>Naviculales</taxon>
        <taxon>Naviculaceae</taxon>
        <taxon>Seminavis</taxon>
    </lineage>
</organism>
<protein>
    <submittedName>
        <fullName evidence="1">Uncharacterized protein</fullName>
    </submittedName>
</protein>
<evidence type="ECO:0000313" key="1">
    <source>
        <dbReference type="EMBL" id="CAB9523670.1"/>
    </source>
</evidence>
<gene>
    <name evidence="1" type="ORF">SEMRO_1443_G273141.1</name>
</gene>
<proteinExistence type="predicted"/>
<accession>A0A9N8ES32</accession>
<dbReference type="AlphaFoldDB" id="A0A9N8ES32"/>